<proteinExistence type="predicted"/>
<reference evidence="2" key="1">
    <citation type="submission" date="2020-11" db="EMBL/GenBank/DDBJ databases">
        <authorList>
            <person name="Tran Van P."/>
        </authorList>
    </citation>
    <scope>NUCLEOTIDE SEQUENCE</scope>
</reference>
<sequence length="226" mass="25179">MRCRGERPVESPVEAIRLTSADVEDAPPISNGVASSGQTNIWTNPMSTSFTSLRMKELKDAQANGGDNQPKKKRFSMSPFRPLQKLPEHISKELGKRRLGQGKNLDEKNLKNQLQKNNNTKSPGKSEGKTTAPSRLSLDLTTATVQSNKDKGKDKDKDKKKANDKDKDKDKNKDQDKEKENEDGKGQKKETSKDNGNEEDKEKGKGKDKGNGKIPTRSSFRKKKQA</sequence>
<evidence type="ECO:0000256" key="1">
    <source>
        <dbReference type="SAM" id="MobiDB-lite"/>
    </source>
</evidence>
<feature type="compositionally biased region" description="Basic and acidic residues" evidence="1">
    <location>
        <begin position="86"/>
        <end position="96"/>
    </location>
</feature>
<feature type="compositionally biased region" description="Basic and acidic residues" evidence="1">
    <location>
        <begin position="148"/>
        <end position="211"/>
    </location>
</feature>
<name>A0A7R9A4I4_9CRUS</name>
<feature type="compositionally biased region" description="Polar residues" evidence="1">
    <location>
        <begin position="129"/>
        <end position="147"/>
    </location>
</feature>
<organism evidence="2">
    <name type="scientific">Darwinula stevensoni</name>
    <dbReference type="NCBI Taxonomy" id="69355"/>
    <lineage>
        <taxon>Eukaryota</taxon>
        <taxon>Metazoa</taxon>
        <taxon>Ecdysozoa</taxon>
        <taxon>Arthropoda</taxon>
        <taxon>Crustacea</taxon>
        <taxon>Oligostraca</taxon>
        <taxon>Ostracoda</taxon>
        <taxon>Podocopa</taxon>
        <taxon>Podocopida</taxon>
        <taxon>Darwinulocopina</taxon>
        <taxon>Darwinuloidea</taxon>
        <taxon>Darwinulidae</taxon>
        <taxon>Darwinula</taxon>
    </lineage>
</organism>
<feature type="compositionally biased region" description="Low complexity" evidence="1">
    <location>
        <begin position="111"/>
        <end position="121"/>
    </location>
</feature>
<feature type="region of interest" description="Disordered" evidence="1">
    <location>
        <begin position="1"/>
        <end position="226"/>
    </location>
</feature>
<evidence type="ECO:0000313" key="2">
    <source>
        <dbReference type="EMBL" id="CAD7245987.1"/>
    </source>
</evidence>
<evidence type="ECO:0000313" key="3">
    <source>
        <dbReference type="Proteomes" id="UP000677054"/>
    </source>
</evidence>
<dbReference type="AlphaFoldDB" id="A0A7R9A4I4"/>
<dbReference type="EMBL" id="CAJPEV010001009">
    <property type="protein sequence ID" value="CAG0890104.1"/>
    <property type="molecule type" value="Genomic_DNA"/>
</dbReference>
<dbReference type="EMBL" id="LR900526">
    <property type="protein sequence ID" value="CAD7245987.1"/>
    <property type="molecule type" value="Genomic_DNA"/>
</dbReference>
<keyword evidence="3" id="KW-1185">Reference proteome</keyword>
<dbReference type="Proteomes" id="UP000677054">
    <property type="component" value="Unassembled WGS sequence"/>
</dbReference>
<protein>
    <submittedName>
        <fullName evidence="2">Uncharacterized protein</fullName>
    </submittedName>
</protein>
<accession>A0A7R9A4I4</accession>
<gene>
    <name evidence="2" type="ORF">DSTB1V02_LOCUS5853</name>
</gene>
<feature type="compositionally biased region" description="Polar residues" evidence="1">
    <location>
        <begin position="32"/>
        <end position="52"/>
    </location>
</feature>